<dbReference type="InterPro" id="IPR011089">
    <property type="entry name" value="GmrSD_C"/>
</dbReference>
<dbReference type="eggNOG" id="COG1479">
    <property type="taxonomic scope" value="Bacteria"/>
</dbReference>
<gene>
    <name evidence="2" type="ORF">HFN_1316</name>
</gene>
<dbReference type="STRING" id="1325130.HFN_1316"/>
<dbReference type="Pfam" id="PF07510">
    <property type="entry name" value="GmrSD_C"/>
    <property type="match status" value="1"/>
</dbReference>
<dbReference type="Proteomes" id="UP000018143">
    <property type="component" value="Unassembled WGS sequence"/>
</dbReference>
<organism evidence="2 3">
    <name type="scientific">Helicobacter fennelliae MRY12-0050</name>
    <dbReference type="NCBI Taxonomy" id="1325130"/>
    <lineage>
        <taxon>Bacteria</taxon>
        <taxon>Pseudomonadati</taxon>
        <taxon>Campylobacterota</taxon>
        <taxon>Epsilonproteobacteria</taxon>
        <taxon>Campylobacterales</taxon>
        <taxon>Helicobacteraceae</taxon>
        <taxon>Helicobacter</taxon>
    </lineage>
</organism>
<protein>
    <recommendedName>
        <fullName evidence="1">GmrSD restriction endonucleases C-terminal domain-containing protein</fullName>
    </recommendedName>
</protein>
<evidence type="ECO:0000313" key="3">
    <source>
        <dbReference type="Proteomes" id="UP000018143"/>
    </source>
</evidence>
<feature type="domain" description="GmrSD restriction endonucleases C-terminal" evidence="1">
    <location>
        <begin position="2"/>
        <end position="86"/>
    </location>
</feature>
<evidence type="ECO:0000259" key="1">
    <source>
        <dbReference type="Pfam" id="PF07510"/>
    </source>
</evidence>
<keyword evidence="3" id="KW-1185">Reference proteome</keyword>
<accession>T1DX97</accession>
<comment type="caution">
    <text evidence="2">The sequence shown here is derived from an EMBL/GenBank/DDBJ whole genome shotgun (WGS) entry which is preliminary data.</text>
</comment>
<dbReference type="RefSeq" id="WP_023949818.1">
    <property type="nucleotide sequence ID" value="NZ_BASD01000033.1"/>
</dbReference>
<dbReference type="EMBL" id="BASD01000033">
    <property type="protein sequence ID" value="GAD20072.1"/>
    <property type="molecule type" value="Genomic_DNA"/>
</dbReference>
<sequence>MEHIFPQKWQNTNYNGWTREDAKEYLEQIGNKMWLEKKINIQAGNGYFGRKKEKYKESNFLEARDLANYPKNDWLKEDIEARNEEIYNRLYAFFKENI</sequence>
<proteinExistence type="predicted"/>
<dbReference type="OrthoDB" id="9798761at2"/>
<dbReference type="AlphaFoldDB" id="T1DX97"/>
<name>T1DX97_9HELI</name>
<evidence type="ECO:0000313" key="2">
    <source>
        <dbReference type="EMBL" id="GAD20072.1"/>
    </source>
</evidence>
<reference evidence="2 3" key="1">
    <citation type="journal article" date="2013" name="Genome Announc.">
        <title>Draft Genome Sequence of Helicobacter fennelliae Strain MRY12-0050, Isolated from a Bacteremia Patient.</title>
        <authorList>
            <person name="Rimbara E."/>
            <person name="Matsui M."/>
            <person name="Mori S."/>
            <person name="Suzuki S."/>
            <person name="Suzuki M."/>
            <person name="Kim H."/>
            <person name="Sekizuka T."/>
            <person name="Kuroda M."/>
            <person name="Shibayama K."/>
        </authorList>
    </citation>
    <scope>NUCLEOTIDE SEQUENCE [LARGE SCALE GENOMIC DNA]</scope>
    <source>
        <strain evidence="2 3">MRY12-0050</strain>
    </source>
</reference>